<dbReference type="Proteomes" id="UP000260058">
    <property type="component" value="Segment"/>
</dbReference>
<accession>A0A345L342</accession>
<name>A0A345L342_9CAUD</name>
<gene>
    <name evidence="2" type="primary">52</name>
    <name evidence="2" type="ORF">SEA_FROKOSTDAME_52</name>
</gene>
<proteinExistence type="predicted"/>
<evidence type="ECO:0000256" key="1">
    <source>
        <dbReference type="SAM" id="MobiDB-lite"/>
    </source>
</evidence>
<protein>
    <submittedName>
        <fullName evidence="2">Uncharacterized protein</fullName>
    </submittedName>
</protein>
<keyword evidence="3" id="KW-1185">Reference proteome</keyword>
<reference evidence="3" key="1">
    <citation type="submission" date="2018-06" db="EMBL/GenBank/DDBJ databases">
        <authorList>
            <person name="Zhirakovskaya E."/>
        </authorList>
    </citation>
    <scope>NUCLEOTIDE SEQUENCE [LARGE SCALE GENOMIC DNA]</scope>
</reference>
<organism evidence="2 3">
    <name type="scientific">Gordonia phage Frokostdame</name>
    <dbReference type="NCBI Taxonomy" id="2250320"/>
    <lineage>
        <taxon>Viruses</taxon>
        <taxon>Duplodnaviria</taxon>
        <taxon>Heunggongvirae</taxon>
        <taxon>Uroviricota</taxon>
        <taxon>Caudoviricetes</taxon>
        <taxon>Jujuvirus</taxon>
        <taxon>Jujuvirus frokostdame</taxon>
    </lineage>
</organism>
<dbReference type="RefSeq" id="YP_010096929.1">
    <property type="nucleotide sequence ID" value="NC_055754.1"/>
</dbReference>
<dbReference type="EMBL" id="MH536818">
    <property type="protein sequence ID" value="AXH49694.1"/>
    <property type="molecule type" value="Genomic_DNA"/>
</dbReference>
<evidence type="ECO:0000313" key="3">
    <source>
        <dbReference type="Proteomes" id="UP000260058"/>
    </source>
</evidence>
<evidence type="ECO:0000313" key="2">
    <source>
        <dbReference type="EMBL" id="AXH49694.1"/>
    </source>
</evidence>
<feature type="region of interest" description="Disordered" evidence="1">
    <location>
        <begin position="1"/>
        <end position="36"/>
    </location>
</feature>
<dbReference type="KEGG" id="vg:65114589"/>
<dbReference type="GeneID" id="65114589"/>
<sequence>MSLADIDRQQWGADERRAQRAERRGGPHPDDVMPDVDRNRHLRIANGQPAFEIATPPPAPNNRGIPQVRRDLIAFCRAHVNTWVRYHAAGSEDLKANTLARYIDMGMGGFGPGFSCATRGGGTELYVLYTPVGGDR</sequence>